<feature type="chain" id="PRO_5009296908" evidence="1">
    <location>
        <begin position="30"/>
        <end position="129"/>
    </location>
</feature>
<dbReference type="AlphaFoldDB" id="A0A1H6EEC1"/>
<dbReference type="OrthoDB" id="5198363at2"/>
<sequence length="129" mass="13339">MRKSILARTALVATIATVTGAGVALPAAAATSTSHYTVQAQLDNNPGSGAGWVWVYSGSDSNGRVDYQFYDGSIRSLHTGWWTANSTDPGHPVAQTAMLGAVEMPAQDWDGGRVVGLVGVFRASTGSAI</sequence>
<gene>
    <name evidence="2" type="ORF">SAMN05444920_109113</name>
</gene>
<keyword evidence="1" id="KW-0732">Signal</keyword>
<feature type="signal peptide" evidence="1">
    <location>
        <begin position="1"/>
        <end position="29"/>
    </location>
</feature>
<dbReference type="RefSeq" id="WP_160150434.1">
    <property type="nucleotide sequence ID" value="NZ_FNVT01000009.1"/>
</dbReference>
<accession>A0A1H6EEC1</accession>
<evidence type="ECO:0000256" key="1">
    <source>
        <dbReference type="SAM" id="SignalP"/>
    </source>
</evidence>
<evidence type="ECO:0000313" key="3">
    <source>
        <dbReference type="Proteomes" id="UP000236732"/>
    </source>
</evidence>
<dbReference type="Proteomes" id="UP000236732">
    <property type="component" value="Unassembled WGS sequence"/>
</dbReference>
<protein>
    <submittedName>
        <fullName evidence="2">Uncharacterized protein</fullName>
    </submittedName>
</protein>
<evidence type="ECO:0000313" key="2">
    <source>
        <dbReference type="EMBL" id="SEG95611.1"/>
    </source>
</evidence>
<name>A0A1H6EEC1_9ACTN</name>
<reference evidence="2 3" key="1">
    <citation type="submission" date="2016-10" db="EMBL/GenBank/DDBJ databases">
        <authorList>
            <person name="de Groot N.N."/>
        </authorList>
    </citation>
    <scope>NUCLEOTIDE SEQUENCE [LARGE SCALE GENOMIC DNA]</scope>
    <source>
        <strain evidence="2 3">CGMCC 4.7037</strain>
    </source>
</reference>
<keyword evidence="3" id="KW-1185">Reference proteome</keyword>
<proteinExistence type="predicted"/>
<organism evidence="2 3">
    <name type="scientific">Nonomuraea solani</name>
    <dbReference type="NCBI Taxonomy" id="1144553"/>
    <lineage>
        <taxon>Bacteria</taxon>
        <taxon>Bacillati</taxon>
        <taxon>Actinomycetota</taxon>
        <taxon>Actinomycetes</taxon>
        <taxon>Streptosporangiales</taxon>
        <taxon>Streptosporangiaceae</taxon>
        <taxon>Nonomuraea</taxon>
    </lineage>
</organism>
<dbReference type="EMBL" id="FNVT01000009">
    <property type="protein sequence ID" value="SEG95611.1"/>
    <property type="molecule type" value="Genomic_DNA"/>
</dbReference>